<proteinExistence type="predicted"/>
<gene>
    <name evidence="1" type="ORF">AR543_p0001</name>
</gene>
<keyword evidence="1" id="KW-0614">Plasmid</keyword>
<dbReference type="RefSeq" id="WP_087071328.1">
    <property type="nucleotide sequence ID" value="NZ_CP021170.1"/>
</dbReference>
<reference evidence="1 2" key="1">
    <citation type="journal article" date="2016" name="Int. J. Syst. Evol. Microbiol.">
        <title>Paenibacillus damxungensis sp. nov., isolated from raw yak (Bos grunniens) milk.</title>
        <authorList>
            <person name="Wu Z."/>
            <person name="Gao C."/>
            <person name="Han J."/>
            <person name="Liu Z."/>
        </authorList>
    </citation>
    <scope>NUCLEOTIDE SEQUENCE [LARGE SCALE GENOMIC DNA]</scope>
    <source>
        <strain evidence="1 2">BD3526</strain>
        <plasmid evidence="1 2">unnamed1</plasmid>
    </source>
</reference>
<dbReference type="KEGG" id="pbv:AR543_p0001"/>
<geneLocation type="plasmid" evidence="1 2">
    <name>unnamed1</name>
</geneLocation>
<evidence type="ECO:0000313" key="1">
    <source>
        <dbReference type="EMBL" id="ARR10609.1"/>
    </source>
</evidence>
<dbReference type="OrthoDB" id="9904705at2"/>
<dbReference type="Proteomes" id="UP000078148">
    <property type="component" value="Plasmid unnamed1"/>
</dbReference>
<accession>A0A1X9T418</accession>
<organism evidence="1 2">
    <name type="scientific">Paenibacillus bovis</name>
    <dbReference type="NCBI Taxonomy" id="1616788"/>
    <lineage>
        <taxon>Bacteria</taxon>
        <taxon>Bacillati</taxon>
        <taxon>Bacillota</taxon>
        <taxon>Bacilli</taxon>
        <taxon>Bacillales</taxon>
        <taxon>Paenibacillaceae</taxon>
        <taxon>Paenibacillus</taxon>
    </lineage>
</organism>
<protein>
    <submittedName>
        <fullName evidence="1">Uncharacterized protein</fullName>
    </submittedName>
</protein>
<evidence type="ECO:0000313" key="2">
    <source>
        <dbReference type="Proteomes" id="UP000078148"/>
    </source>
</evidence>
<keyword evidence="2" id="KW-1185">Reference proteome</keyword>
<sequence>MINTRDRAIILERMRYSKRLIDNGQLHELIQETELLMAFLVSLEEHKPDARRAQLLEELQQQHQEITAIREKNLQLVNHMPDYEKERVLDALVTRMDNDPLFHQQLVAALGDVTGANLKTIQ</sequence>
<name>A0A1X9T418_9BACL</name>
<dbReference type="EMBL" id="CP021170">
    <property type="protein sequence ID" value="ARR10609.1"/>
    <property type="molecule type" value="Genomic_DNA"/>
</dbReference>
<dbReference type="AlphaFoldDB" id="A0A1X9T418"/>